<dbReference type="Pfam" id="PF08392">
    <property type="entry name" value="FAE1_CUT1_RppA"/>
    <property type="match status" value="1"/>
</dbReference>
<keyword evidence="6" id="KW-0812">Transmembrane</keyword>
<evidence type="ECO:0000256" key="5">
    <source>
        <dbReference type="SAM" id="MobiDB-lite"/>
    </source>
</evidence>
<dbReference type="SUPFAM" id="SSF53901">
    <property type="entry name" value="Thiolase-like"/>
    <property type="match status" value="1"/>
</dbReference>
<sequence length="575" mass="63674">MPRRGVIGWALATAGRHWCPPRSHLTPPHRRPDPDATRPCSPPPPPPPPPPVVEPRPSRARTHVLHYTHVHLAPRHQPRAARLYIPPAPRQPLPLPLPHSLTLASHHLNRAHRSAAMELLPLLTVLLLAHAAAYLAWQALARARRARCYLLDFACHKPSDDRKVTTEMAGAVIERNKRLGMPDYRFLLKVIVNSGIGEHTYCPRNVLDGREECATHYDALEEMDAFFDDAVRGVFEKTGVSPRDVDLVVLNVGSFSPAPSLAARVVARFGMREDVQAYNLSGMGCSAGLVSVDLARQVMLTRPRTMALVVTSESCAPNWYNGTDKSMMLGNCLFRCGGAAALLTNDPAYRSRAKMELRCLVRAHIGAHDDAHAAAVHCEDADGRLGVSLSKALPKAAVRAFSENLQRLAPRILPAAELARFTVRLLARKLMRRKLKFEGPKINFKTGVDHFCLHPGGTAVIEAVRKNLGLNSYDVEPATMTLHRWGNTSASSLWYVLSYMEAKRRLKAGDRVLMVTFGSGFKCNSCYWEVSKDLDDAGAWEDCIDDYPPETMVNPYTEKFGWVNDLQGQGGAFPF</sequence>
<dbReference type="CDD" id="cd00831">
    <property type="entry name" value="CHS_like"/>
    <property type="match status" value="1"/>
</dbReference>
<dbReference type="EMBL" id="LT934121">
    <property type="protein sequence ID" value="VAI51303.1"/>
    <property type="molecule type" value="Genomic_DNA"/>
</dbReference>
<dbReference type="Gene3D" id="3.40.47.10">
    <property type="match status" value="1"/>
</dbReference>
<dbReference type="Proteomes" id="UP000324705">
    <property type="component" value="Chromosome 6A"/>
</dbReference>
<dbReference type="GO" id="GO:0009922">
    <property type="term" value="F:fatty acid elongase activity"/>
    <property type="evidence" value="ECO:0007669"/>
    <property type="project" value="UniProtKB-EC"/>
</dbReference>
<evidence type="ECO:0000256" key="3">
    <source>
        <dbReference type="ARBA" id="ARBA00022679"/>
    </source>
</evidence>
<evidence type="ECO:0000259" key="7">
    <source>
        <dbReference type="Pfam" id="PF08392"/>
    </source>
</evidence>
<keyword evidence="4" id="KW-0012">Acyltransferase</keyword>
<feature type="region of interest" description="Disordered" evidence="5">
    <location>
        <begin position="19"/>
        <end position="58"/>
    </location>
</feature>
<dbReference type="AlphaFoldDB" id="A0A9R0Y9I0"/>
<feature type="domain" description="FAE" evidence="7">
    <location>
        <begin position="143"/>
        <end position="430"/>
    </location>
</feature>
<evidence type="ECO:0000313" key="10">
    <source>
        <dbReference type="Proteomes" id="UP000324705"/>
    </source>
</evidence>
<keyword evidence="6" id="KW-0472">Membrane</keyword>
<evidence type="ECO:0000256" key="6">
    <source>
        <dbReference type="SAM" id="Phobius"/>
    </source>
</evidence>
<evidence type="ECO:0000256" key="2">
    <source>
        <dbReference type="ARBA" id="ARBA00012307"/>
    </source>
</evidence>
<comment type="similarity">
    <text evidence="1">Belongs to the thiolase-like superfamily. Chalcone/stilbene synthases family.</text>
</comment>
<keyword evidence="10" id="KW-1185">Reference proteome</keyword>
<reference evidence="9 10" key="1">
    <citation type="submission" date="2017-09" db="EMBL/GenBank/DDBJ databases">
        <authorList>
            <consortium name="International Durum Wheat Genome Sequencing Consortium (IDWGSC)"/>
            <person name="Milanesi L."/>
        </authorList>
    </citation>
    <scope>NUCLEOTIDE SEQUENCE [LARGE SCALE GENOMIC DNA]</scope>
    <source>
        <strain evidence="10">cv. Svevo</strain>
    </source>
</reference>
<dbReference type="InterPro" id="IPR013601">
    <property type="entry name" value="FAE1_typ3_polyketide_synth"/>
</dbReference>
<name>A0A9R0Y9I0_TRITD</name>
<dbReference type="InterPro" id="IPR016039">
    <property type="entry name" value="Thiolase-like"/>
</dbReference>
<feature type="compositionally biased region" description="Pro residues" evidence="5">
    <location>
        <begin position="40"/>
        <end position="54"/>
    </location>
</feature>
<evidence type="ECO:0000256" key="1">
    <source>
        <dbReference type="ARBA" id="ARBA00005531"/>
    </source>
</evidence>
<dbReference type="Pfam" id="PF08541">
    <property type="entry name" value="ACP_syn_III_C"/>
    <property type="match status" value="1"/>
</dbReference>
<dbReference type="PANTHER" id="PTHR31561">
    <property type="entry name" value="3-KETOACYL-COA SYNTHASE"/>
    <property type="match status" value="1"/>
</dbReference>
<feature type="domain" description="Beta-ketoacyl-[acyl-carrier-protein] synthase III C-terminal" evidence="8">
    <location>
        <begin position="448"/>
        <end position="529"/>
    </location>
</feature>
<dbReference type="EC" id="2.3.1.199" evidence="2"/>
<gene>
    <name evidence="9" type="ORF">TRITD_6Av1G218250</name>
</gene>
<accession>A0A9R0Y9I0</accession>
<dbReference type="Gramene" id="TRITD6Av1G218250.1">
    <property type="protein sequence ID" value="TRITD6Av1G218250.1"/>
    <property type="gene ID" value="TRITD6Av1G218250"/>
</dbReference>
<keyword evidence="6" id="KW-1133">Transmembrane helix</keyword>
<evidence type="ECO:0000313" key="9">
    <source>
        <dbReference type="EMBL" id="VAI51303.1"/>
    </source>
</evidence>
<dbReference type="OMA" id="CAMQNED"/>
<dbReference type="GO" id="GO:0006633">
    <property type="term" value="P:fatty acid biosynthetic process"/>
    <property type="evidence" value="ECO:0007669"/>
    <property type="project" value="InterPro"/>
</dbReference>
<protein>
    <recommendedName>
        <fullName evidence="2">very-long-chain 3-oxoacyl-CoA synthase</fullName>
        <ecNumber evidence="2">2.3.1.199</ecNumber>
    </recommendedName>
</protein>
<dbReference type="InterPro" id="IPR012392">
    <property type="entry name" value="3-ktacl-CoA_syn"/>
</dbReference>
<proteinExistence type="inferred from homology"/>
<organism evidence="9 10">
    <name type="scientific">Triticum turgidum subsp. durum</name>
    <name type="common">Durum wheat</name>
    <name type="synonym">Triticum durum</name>
    <dbReference type="NCBI Taxonomy" id="4567"/>
    <lineage>
        <taxon>Eukaryota</taxon>
        <taxon>Viridiplantae</taxon>
        <taxon>Streptophyta</taxon>
        <taxon>Embryophyta</taxon>
        <taxon>Tracheophyta</taxon>
        <taxon>Spermatophyta</taxon>
        <taxon>Magnoliopsida</taxon>
        <taxon>Liliopsida</taxon>
        <taxon>Poales</taxon>
        <taxon>Poaceae</taxon>
        <taxon>BOP clade</taxon>
        <taxon>Pooideae</taxon>
        <taxon>Triticodae</taxon>
        <taxon>Triticeae</taxon>
        <taxon>Triticinae</taxon>
        <taxon>Triticum</taxon>
    </lineage>
</organism>
<feature type="transmembrane region" description="Helical" evidence="6">
    <location>
        <begin position="119"/>
        <end position="137"/>
    </location>
</feature>
<dbReference type="InterPro" id="IPR013747">
    <property type="entry name" value="ACP_syn_III_C"/>
</dbReference>
<evidence type="ECO:0000259" key="8">
    <source>
        <dbReference type="Pfam" id="PF08541"/>
    </source>
</evidence>
<keyword evidence="3" id="KW-0808">Transferase</keyword>
<dbReference type="GO" id="GO:0016020">
    <property type="term" value="C:membrane"/>
    <property type="evidence" value="ECO:0007669"/>
    <property type="project" value="InterPro"/>
</dbReference>
<evidence type="ECO:0000256" key="4">
    <source>
        <dbReference type="ARBA" id="ARBA00023315"/>
    </source>
</evidence>